<feature type="transmembrane region" description="Helical" evidence="10">
    <location>
        <begin position="573"/>
        <end position="595"/>
    </location>
</feature>
<dbReference type="InterPro" id="IPR027417">
    <property type="entry name" value="P-loop_NTPase"/>
</dbReference>
<sequence>MSSEHPPLADIREEAPSGAVSREASEPTLHNHAANHHEHPPHPHHPRPRRQSTASRVSVDFFDPEGMIEIRRTLTQDRAHQEKDEKPRAASTGGSSTDSDNTLAAGGDGFDLEKTIRQIVRRYVAQTRFSVVAAERLLDVTKPKSSPVHLELLSEPCAFRVSVLLPRTSLPLVPVLNPLSIFEGIKTSRHPPLKDILSGFEGVVKPGEMLLVLGSPGAGCSTLLKTVANHRDEYYAVDGEVHYDSISPGDLQKYFRGDVQYCPEDDVHFPTLSVEQTLDFAGRTRTPRNRSDYSRAQFRETLTTILTTVFGLRHARKTPVGNAAVRGVSGGEKKRVSIAEYLATRACIGCWDNSTRGLDASTALEFVRALRIATDTMNLGTVVSLYQAGESLYQHFDKVCVIYEGRMAYFGPADKAKGYFIEMGYEPANRQTTPDFLVAVTDPGARILRAGFTAQPRTADEFAEFFRASKAGKENTAEVEQYISEYSGKDERAHAYAQSARAEFAKRSGKKNPYMLTIPQQVAAVMRRKVQIIRGNMLATGLNLFSYIFQAIIMGTVFLRMPEETTAFFSRGGVLFFSLLFSALATMSEIPSLYSQREIVLRHEKAALYHPFVEALAHTLVDVPITLVIMIVFSVLLYFMIGLQRSAEQFFIFFLFLFTMSLTMKSWFRAIAAAFKSEATAQAFAGISTLALAIYTGYTIPKPSMIGALRWITYINPFRYGFEAILTNEFRTLKGACTTLVPQGPGYENVSLANQVCATVGAQPGQDYVDGALFTSLSYGFSYSNIWKNFGIIIAFGVGFTIALLIFAEYNTSTSGSSSVTLFKKGSKTKKATKSTSNGDEEKGGPTSPIVDEKRGAPAALDDVKPPPQTDVFTWKNVNYSVPIPGEADRKLLADISGFVAPGKLTALMGESGAGKTTLLNVLAKRVYVGVVSGDMFVNGQALPADFQAQTGYVQQMDTHVPFSTVREALLFSAKLRQPPFRAPRREGSLICGLEEYAEAAIGSLNIEFRKRTTIAVELAAKPKLLLFLDEPTSGLDSQSAWAIVSFLRSLADQGQAILCTIHQPSAELFQAFDRMLLLKKGGQTVYFGDLGSNSTTMIDYFERNGARKCEGFENPAEYMLDVIGAGATATAAQDWYGIWQASPEASATQDQIDAIHTEGRSRPAVETALHSEFATPWFVQVKELFMREAQAYWRDPTYLMAKFALNVIAGLFVGFTFYKSKDTQQGTQNKLFAIFMITIISVPLASQLMVPFINTRNIYEIRERPSRMYSWTALITAQIMIEIPWNVITADSSVLHLVLDCWIPQ</sequence>
<dbReference type="Pfam" id="PF06422">
    <property type="entry name" value="PDR_CDR"/>
    <property type="match status" value="1"/>
</dbReference>
<dbReference type="Pfam" id="PF19055">
    <property type="entry name" value="ABC2_membrane_7"/>
    <property type="match status" value="1"/>
</dbReference>
<name>A0A4Y7RYN8_COPMI</name>
<keyword evidence="8 10" id="KW-0472">Membrane</keyword>
<dbReference type="FunFam" id="3.40.50.300:FF:000054">
    <property type="entry name" value="ABC multidrug transporter atrF"/>
    <property type="match status" value="1"/>
</dbReference>
<dbReference type="InterPro" id="IPR010929">
    <property type="entry name" value="PDR_CDR_ABC"/>
</dbReference>
<dbReference type="CDD" id="cd03233">
    <property type="entry name" value="ABCG_PDR_domain1"/>
    <property type="match status" value="1"/>
</dbReference>
<keyword evidence="4 10" id="KW-0812">Transmembrane</keyword>
<evidence type="ECO:0000313" key="13">
    <source>
        <dbReference type="Proteomes" id="UP000298030"/>
    </source>
</evidence>
<feature type="domain" description="ABC transporter" evidence="11">
    <location>
        <begin position="873"/>
        <end position="1106"/>
    </location>
</feature>
<feature type="transmembrane region" description="Helical" evidence="10">
    <location>
        <begin position="650"/>
        <end position="668"/>
    </location>
</feature>
<comment type="similarity">
    <text evidence="2">Belongs to the ABC transporter superfamily. ABCG family. PDR (TC 3.A.1.205) subfamily.</text>
</comment>
<dbReference type="InterPro" id="IPR003439">
    <property type="entry name" value="ABC_transporter-like_ATP-bd"/>
</dbReference>
<dbReference type="InterPro" id="IPR013525">
    <property type="entry name" value="ABC2_TM"/>
</dbReference>
<feature type="transmembrane region" description="Helical" evidence="10">
    <location>
        <begin position="790"/>
        <end position="808"/>
    </location>
</feature>
<evidence type="ECO:0000256" key="1">
    <source>
        <dbReference type="ARBA" id="ARBA00004141"/>
    </source>
</evidence>
<evidence type="ECO:0000256" key="7">
    <source>
        <dbReference type="ARBA" id="ARBA00022989"/>
    </source>
</evidence>
<dbReference type="PROSITE" id="PS00211">
    <property type="entry name" value="ABC_TRANSPORTER_1"/>
    <property type="match status" value="1"/>
</dbReference>
<dbReference type="InterPro" id="IPR034003">
    <property type="entry name" value="ABCG_PDR_2"/>
</dbReference>
<evidence type="ECO:0000256" key="10">
    <source>
        <dbReference type="SAM" id="Phobius"/>
    </source>
</evidence>
<dbReference type="Gene3D" id="3.40.50.300">
    <property type="entry name" value="P-loop containing nucleotide triphosphate hydrolases"/>
    <property type="match status" value="2"/>
</dbReference>
<gene>
    <name evidence="12" type="ORF">FA13DRAFT_1805613</name>
</gene>
<comment type="subcellular location">
    <subcellularLocation>
        <location evidence="1">Membrane</location>
        <topology evidence="1">Multi-pass membrane protein</topology>
    </subcellularLocation>
</comment>
<feature type="transmembrane region" description="Helical" evidence="10">
    <location>
        <begin position="615"/>
        <end position="638"/>
    </location>
</feature>
<dbReference type="GO" id="GO:0005524">
    <property type="term" value="F:ATP binding"/>
    <property type="evidence" value="ECO:0007669"/>
    <property type="project" value="UniProtKB-KW"/>
</dbReference>
<evidence type="ECO:0000259" key="11">
    <source>
        <dbReference type="PROSITE" id="PS50893"/>
    </source>
</evidence>
<evidence type="ECO:0000313" key="12">
    <source>
        <dbReference type="EMBL" id="TEB14092.1"/>
    </source>
</evidence>
<organism evidence="12 13">
    <name type="scientific">Coprinellus micaceus</name>
    <name type="common">Glistening ink-cap mushroom</name>
    <name type="synonym">Coprinus micaceus</name>
    <dbReference type="NCBI Taxonomy" id="71717"/>
    <lineage>
        <taxon>Eukaryota</taxon>
        <taxon>Fungi</taxon>
        <taxon>Dikarya</taxon>
        <taxon>Basidiomycota</taxon>
        <taxon>Agaricomycotina</taxon>
        <taxon>Agaricomycetes</taxon>
        <taxon>Agaricomycetidae</taxon>
        <taxon>Agaricales</taxon>
        <taxon>Agaricineae</taxon>
        <taxon>Psathyrellaceae</taxon>
        <taxon>Coprinellus</taxon>
    </lineage>
</organism>
<dbReference type="SMART" id="SM00382">
    <property type="entry name" value="AAA"/>
    <property type="match status" value="2"/>
</dbReference>
<dbReference type="EMBL" id="QPFP01000402">
    <property type="protein sequence ID" value="TEB14092.1"/>
    <property type="molecule type" value="Genomic_DNA"/>
</dbReference>
<dbReference type="InterPro" id="IPR034001">
    <property type="entry name" value="ABCG_PDR_1"/>
</dbReference>
<feature type="region of interest" description="Disordered" evidence="9">
    <location>
        <begin position="1"/>
        <end position="62"/>
    </location>
</feature>
<evidence type="ECO:0000256" key="9">
    <source>
        <dbReference type="SAM" id="MobiDB-lite"/>
    </source>
</evidence>
<keyword evidence="7 10" id="KW-1133">Transmembrane helix</keyword>
<evidence type="ECO:0000256" key="2">
    <source>
        <dbReference type="ARBA" id="ARBA00006012"/>
    </source>
</evidence>
<protein>
    <recommendedName>
        <fullName evidence="11">ABC transporter domain-containing protein</fullName>
    </recommendedName>
</protein>
<dbReference type="InterPro" id="IPR043926">
    <property type="entry name" value="ABCG_dom"/>
</dbReference>
<dbReference type="PANTHER" id="PTHR19241">
    <property type="entry name" value="ATP-BINDING CASSETTE TRANSPORTER"/>
    <property type="match status" value="1"/>
</dbReference>
<keyword evidence="6" id="KW-0067">ATP-binding</keyword>
<dbReference type="STRING" id="71717.A0A4Y7RYN8"/>
<evidence type="ECO:0000256" key="3">
    <source>
        <dbReference type="ARBA" id="ARBA00022448"/>
    </source>
</evidence>
<feature type="transmembrane region" description="Helical" evidence="10">
    <location>
        <begin position="537"/>
        <end position="561"/>
    </location>
</feature>
<accession>A0A4Y7RYN8</accession>
<dbReference type="Pfam" id="PF01061">
    <property type="entry name" value="ABC2_membrane"/>
    <property type="match status" value="2"/>
</dbReference>
<dbReference type="CDD" id="cd03232">
    <property type="entry name" value="ABCG_PDR_domain2"/>
    <property type="match status" value="1"/>
</dbReference>
<evidence type="ECO:0000256" key="6">
    <source>
        <dbReference type="ARBA" id="ARBA00022840"/>
    </source>
</evidence>
<dbReference type="GO" id="GO:0016020">
    <property type="term" value="C:membrane"/>
    <property type="evidence" value="ECO:0007669"/>
    <property type="project" value="UniProtKB-SubCell"/>
</dbReference>
<feature type="transmembrane region" description="Helical" evidence="10">
    <location>
        <begin position="1199"/>
        <end position="1219"/>
    </location>
</feature>
<dbReference type="GO" id="GO:0016887">
    <property type="term" value="F:ATP hydrolysis activity"/>
    <property type="evidence" value="ECO:0007669"/>
    <property type="project" value="InterPro"/>
</dbReference>
<dbReference type="InterPro" id="IPR017871">
    <property type="entry name" value="ABC_transporter-like_CS"/>
</dbReference>
<feature type="transmembrane region" description="Helical" evidence="10">
    <location>
        <begin position="1231"/>
        <end position="1254"/>
    </location>
</feature>
<keyword evidence="3" id="KW-0813">Transport</keyword>
<feature type="transmembrane region" description="Helical" evidence="10">
    <location>
        <begin position="680"/>
        <end position="700"/>
    </location>
</feature>
<dbReference type="SUPFAM" id="SSF52540">
    <property type="entry name" value="P-loop containing nucleoside triphosphate hydrolases"/>
    <property type="match status" value="2"/>
</dbReference>
<dbReference type="InterPro" id="IPR003593">
    <property type="entry name" value="AAA+_ATPase"/>
</dbReference>
<feature type="region of interest" description="Disordered" evidence="9">
    <location>
        <begin position="830"/>
        <end position="863"/>
    </location>
</feature>
<keyword evidence="5" id="KW-0547">Nucleotide-binding</keyword>
<comment type="caution">
    <text evidence="12">The sequence shown here is derived from an EMBL/GenBank/DDBJ whole genome shotgun (WGS) entry which is preliminary data.</text>
</comment>
<dbReference type="GO" id="GO:0140359">
    <property type="term" value="F:ABC-type transporter activity"/>
    <property type="evidence" value="ECO:0007669"/>
    <property type="project" value="InterPro"/>
</dbReference>
<dbReference type="Proteomes" id="UP000298030">
    <property type="component" value="Unassembled WGS sequence"/>
</dbReference>
<dbReference type="PROSITE" id="PS50893">
    <property type="entry name" value="ABC_TRANSPORTER_2"/>
    <property type="match status" value="2"/>
</dbReference>
<feature type="region of interest" description="Disordered" evidence="9">
    <location>
        <begin position="75"/>
        <end position="108"/>
    </location>
</feature>
<reference evidence="12 13" key="1">
    <citation type="journal article" date="2019" name="Nat. Ecol. Evol.">
        <title>Megaphylogeny resolves global patterns of mushroom evolution.</title>
        <authorList>
            <person name="Varga T."/>
            <person name="Krizsan K."/>
            <person name="Foldi C."/>
            <person name="Dima B."/>
            <person name="Sanchez-Garcia M."/>
            <person name="Sanchez-Ramirez S."/>
            <person name="Szollosi G.J."/>
            <person name="Szarkandi J.G."/>
            <person name="Papp V."/>
            <person name="Albert L."/>
            <person name="Andreopoulos W."/>
            <person name="Angelini C."/>
            <person name="Antonin V."/>
            <person name="Barry K.W."/>
            <person name="Bougher N.L."/>
            <person name="Buchanan P."/>
            <person name="Buyck B."/>
            <person name="Bense V."/>
            <person name="Catcheside P."/>
            <person name="Chovatia M."/>
            <person name="Cooper J."/>
            <person name="Damon W."/>
            <person name="Desjardin D."/>
            <person name="Finy P."/>
            <person name="Geml J."/>
            <person name="Haridas S."/>
            <person name="Hughes K."/>
            <person name="Justo A."/>
            <person name="Karasinski D."/>
            <person name="Kautmanova I."/>
            <person name="Kiss B."/>
            <person name="Kocsube S."/>
            <person name="Kotiranta H."/>
            <person name="LaButti K.M."/>
            <person name="Lechner B.E."/>
            <person name="Liimatainen K."/>
            <person name="Lipzen A."/>
            <person name="Lukacs Z."/>
            <person name="Mihaltcheva S."/>
            <person name="Morgado L.N."/>
            <person name="Niskanen T."/>
            <person name="Noordeloos M.E."/>
            <person name="Ohm R.A."/>
            <person name="Ortiz-Santana B."/>
            <person name="Ovrebo C."/>
            <person name="Racz N."/>
            <person name="Riley R."/>
            <person name="Savchenko A."/>
            <person name="Shiryaev A."/>
            <person name="Soop K."/>
            <person name="Spirin V."/>
            <person name="Szebenyi C."/>
            <person name="Tomsovsky M."/>
            <person name="Tulloss R.E."/>
            <person name="Uehling J."/>
            <person name="Grigoriev I.V."/>
            <person name="Vagvolgyi C."/>
            <person name="Papp T."/>
            <person name="Martin F.M."/>
            <person name="Miettinen O."/>
            <person name="Hibbett D.S."/>
            <person name="Nagy L.G."/>
        </authorList>
    </citation>
    <scope>NUCLEOTIDE SEQUENCE [LARGE SCALE GENOMIC DNA]</scope>
    <source>
        <strain evidence="12 13">FP101781</strain>
    </source>
</reference>
<feature type="compositionally biased region" description="Low complexity" evidence="9">
    <location>
        <begin position="89"/>
        <end position="100"/>
    </location>
</feature>
<evidence type="ECO:0000256" key="5">
    <source>
        <dbReference type="ARBA" id="ARBA00022741"/>
    </source>
</evidence>
<evidence type="ECO:0000256" key="8">
    <source>
        <dbReference type="ARBA" id="ARBA00023136"/>
    </source>
</evidence>
<dbReference type="Pfam" id="PF00005">
    <property type="entry name" value="ABC_tran"/>
    <property type="match status" value="2"/>
</dbReference>
<feature type="compositionally biased region" description="Basic and acidic residues" evidence="9">
    <location>
        <begin position="75"/>
        <end position="88"/>
    </location>
</feature>
<keyword evidence="13" id="KW-1185">Reference proteome</keyword>
<evidence type="ECO:0000256" key="4">
    <source>
        <dbReference type="ARBA" id="ARBA00022692"/>
    </source>
</evidence>
<dbReference type="OrthoDB" id="245989at2759"/>
<feature type="domain" description="ABC transporter" evidence="11">
    <location>
        <begin position="176"/>
        <end position="429"/>
    </location>
</feature>
<proteinExistence type="inferred from homology"/>